<comment type="caution">
    <text evidence="1">The sequence shown here is derived from an EMBL/GenBank/DDBJ whole genome shotgun (WGS) entry which is preliminary data.</text>
</comment>
<dbReference type="EMBL" id="JACXVP010000012">
    <property type="protein sequence ID" value="KAG5572135.1"/>
    <property type="molecule type" value="Genomic_DNA"/>
</dbReference>
<proteinExistence type="predicted"/>
<protein>
    <submittedName>
        <fullName evidence="1">Uncharacterized protein</fullName>
    </submittedName>
</protein>
<evidence type="ECO:0000313" key="1">
    <source>
        <dbReference type="EMBL" id="KAG5572135.1"/>
    </source>
</evidence>
<dbReference type="Proteomes" id="UP000824120">
    <property type="component" value="Chromosome 12"/>
</dbReference>
<organism evidence="1 2">
    <name type="scientific">Solanum commersonii</name>
    <name type="common">Commerson's wild potato</name>
    <name type="synonym">Commerson's nightshade</name>
    <dbReference type="NCBI Taxonomy" id="4109"/>
    <lineage>
        <taxon>Eukaryota</taxon>
        <taxon>Viridiplantae</taxon>
        <taxon>Streptophyta</taxon>
        <taxon>Embryophyta</taxon>
        <taxon>Tracheophyta</taxon>
        <taxon>Spermatophyta</taxon>
        <taxon>Magnoliopsida</taxon>
        <taxon>eudicotyledons</taxon>
        <taxon>Gunneridae</taxon>
        <taxon>Pentapetalae</taxon>
        <taxon>asterids</taxon>
        <taxon>lamiids</taxon>
        <taxon>Solanales</taxon>
        <taxon>Solanaceae</taxon>
        <taxon>Solanoideae</taxon>
        <taxon>Solaneae</taxon>
        <taxon>Solanum</taxon>
    </lineage>
</organism>
<gene>
    <name evidence="1" type="ORF">H5410_061901</name>
</gene>
<name>A0A9J5W9Y7_SOLCO</name>
<reference evidence="1 2" key="1">
    <citation type="submission" date="2020-09" db="EMBL/GenBank/DDBJ databases">
        <title>De no assembly of potato wild relative species, Solanum commersonii.</title>
        <authorList>
            <person name="Cho K."/>
        </authorList>
    </citation>
    <scope>NUCLEOTIDE SEQUENCE [LARGE SCALE GENOMIC DNA]</scope>
    <source>
        <strain evidence="1">LZ3.2</strain>
        <tissue evidence="1">Leaf</tissue>
    </source>
</reference>
<dbReference type="AlphaFoldDB" id="A0A9J5W9Y7"/>
<sequence length="65" mass="7641">MPFRISPQTRHFGPNETYGISIRYLKLKILTKVNYANIIQLKRGKITKINPDHIKEHANHFHNTS</sequence>
<keyword evidence="2" id="KW-1185">Reference proteome</keyword>
<evidence type="ECO:0000313" key="2">
    <source>
        <dbReference type="Proteomes" id="UP000824120"/>
    </source>
</evidence>
<accession>A0A9J5W9Y7</accession>